<organism evidence="1 2">
    <name type="scientific">Megamonas hypermegale</name>
    <dbReference type="NCBI Taxonomy" id="158847"/>
    <lineage>
        <taxon>Bacteria</taxon>
        <taxon>Bacillati</taxon>
        <taxon>Bacillota</taxon>
        <taxon>Negativicutes</taxon>
        <taxon>Selenomonadales</taxon>
        <taxon>Selenomonadaceae</taxon>
        <taxon>Megamonas</taxon>
    </lineage>
</organism>
<evidence type="ECO:0000313" key="2">
    <source>
        <dbReference type="Proteomes" id="UP000255234"/>
    </source>
</evidence>
<dbReference type="RefSeq" id="WP_115151560.1">
    <property type="nucleotide sequence ID" value="NZ_UGPP01000001.1"/>
</dbReference>
<reference evidence="1 2" key="1">
    <citation type="submission" date="2018-06" db="EMBL/GenBank/DDBJ databases">
        <authorList>
            <consortium name="Pathogen Informatics"/>
            <person name="Doyle S."/>
        </authorList>
    </citation>
    <scope>NUCLEOTIDE SEQUENCE [LARGE SCALE GENOMIC DNA]</scope>
    <source>
        <strain evidence="1 2">NCTC10571</strain>
    </source>
</reference>
<accession>A0A378NS40</accession>
<name>A0A378NS40_9FIRM</name>
<protein>
    <submittedName>
        <fullName evidence="1">Uncharacterized protein</fullName>
    </submittedName>
</protein>
<dbReference type="Proteomes" id="UP000255234">
    <property type="component" value="Unassembled WGS sequence"/>
</dbReference>
<gene>
    <name evidence="1" type="ORF">NCTC10571_01348</name>
</gene>
<evidence type="ECO:0000313" key="1">
    <source>
        <dbReference type="EMBL" id="STY71192.1"/>
    </source>
</evidence>
<dbReference type="EMBL" id="UGPP01000001">
    <property type="protein sequence ID" value="STY71192.1"/>
    <property type="molecule type" value="Genomic_DNA"/>
</dbReference>
<proteinExistence type="predicted"/>
<dbReference type="AlphaFoldDB" id="A0A378NS40"/>
<sequence length="102" mass="12038">MLISASISDKNKYQLVKETIQKIDPKAIIYEEDNNIIDIFDEECINDEIFNVCDFKGYKLLEEDIVNIRKQVCNTVFPSSWNNFYKVVNKAVEDYFENKNNN</sequence>